<organism evidence="1 2">
    <name type="scientific">Streptomyces carpinensis</name>
    <dbReference type="NCBI Taxonomy" id="66369"/>
    <lineage>
        <taxon>Bacteria</taxon>
        <taxon>Bacillati</taxon>
        <taxon>Actinomycetota</taxon>
        <taxon>Actinomycetes</taxon>
        <taxon>Kitasatosporales</taxon>
        <taxon>Streptomycetaceae</taxon>
        <taxon>Streptomyces</taxon>
    </lineage>
</organism>
<protein>
    <submittedName>
        <fullName evidence="1">Uncharacterized protein</fullName>
    </submittedName>
</protein>
<dbReference type="Proteomes" id="UP001458415">
    <property type="component" value="Unassembled WGS sequence"/>
</dbReference>
<evidence type="ECO:0000313" key="2">
    <source>
        <dbReference type="Proteomes" id="UP001458415"/>
    </source>
</evidence>
<gene>
    <name evidence="1" type="ORF">ABT317_05460</name>
</gene>
<reference evidence="1 2" key="1">
    <citation type="submission" date="2024-06" db="EMBL/GenBank/DDBJ databases">
        <title>The Natural Products Discovery Center: Release of the First 8490 Sequenced Strains for Exploring Actinobacteria Biosynthetic Diversity.</title>
        <authorList>
            <person name="Kalkreuter E."/>
            <person name="Kautsar S.A."/>
            <person name="Yang D."/>
            <person name="Bader C.D."/>
            <person name="Teijaro C.N."/>
            <person name="Fluegel L."/>
            <person name="Davis C.M."/>
            <person name="Simpson J.R."/>
            <person name="Lauterbach L."/>
            <person name="Steele A.D."/>
            <person name="Gui C."/>
            <person name="Meng S."/>
            <person name="Li G."/>
            <person name="Viehrig K."/>
            <person name="Ye F."/>
            <person name="Su P."/>
            <person name="Kiefer A.F."/>
            <person name="Nichols A."/>
            <person name="Cepeda A.J."/>
            <person name="Yan W."/>
            <person name="Fan B."/>
            <person name="Jiang Y."/>
            <person name="Adhikari A."/>
            <person name="Zheng C.-J."/>
            <person name="Schuster L."/>
            <person name="Cowan T.M."/>
            <person name="Smanski M.J."/>
            <person name="Chevrette M.G."/>
            <person name="De Carvalho L.P.S."/>
            <person name="Shen B."/>
        </authorList>
    </citation>
    <scope>NUCLEOTIDE SEQUENCE [LARGE SCALE GENOMIC DNA]</scope>
    <source>
        <strain evidence="1 2">NPDC000634</strain>
    </source>
</reference>
<accession>A0ABV1VX36</accession>
<evidence type="ECO:0000313" key="1">
    <source>
        <dbReference type="EMBL" id="MER6976495.1"/>
    </source>
</evidence>
<keyword evidence="2" id="KW-1185">Reference proteome</keyword>
<dbReference type="RefSeq" id="WP_086723059.1">
    <property type="nucleotide sequence ID" value="NZ_MUBM01000018.1"/>
</dbReference>
<proteinExistence type="predicted"/>
<comment type="caution">
    <text evidence="1">The sequence shown here is derived from an EMBL/GenBank/DDBJ whole genome shotgun (WGS) entry which is preliminary data.</text>
</comment>
<sequence>MAIMKCSADDLSGFPQVEPAVENHSSKASDHIVSIDFTGASGVRSSEGTAALNNLAAGQKANEKAVGLSKAPSGLKCRVTKVTRYAS</sequence>
<name>A0ABV1VX36_9ACTN</name>
<dbReference type="EMBL" id="JBEPCU010000047">
    <property type="protein sequence ID" value="MER6976495.1"/>
    <property type="molecule type" value="Genomic_DNA"/>
</dbReference>